<dbReference type="InterPro" id="IPR039425">
    <property type="entry name" value="RNA_pol_sigma-70-like"/>
</dbReference>
<dbReference type="Pfam" id="PF08281">
    <property type="entry name" value="Sigma70_r4_2"/>
    <property type="match status" value="1"/>
</dbReference>
<evidence type="ECO:0000256" key="4">
    <source>
        <dbReference type="ARBA" id="ARBA00023125"/>
    </source>
</evidence>
<dbReference type="InterPro" id="IPR014284">
    <property type="entry name" value="RNA_pol_sigma-70_dom"/>
</dbReference>
<sequence>MMHKNDVSDSVLVKNYINGKELAIELLIKRHQQRLYSFIYSKIQDRDTTEDIFQDTFIKVIRTLKKGSYNEEGKFLPWVMRIAHNLIIDYFRKSNRMPTFNNTDDFDIFSVLSDGTLNAENQIIKEQILSDVKDLVEELPEEQKEVLKMRIYNDMSFNEISENTGVSINTALGRMRYALINLRKIVEKNKIILVN</sequence>
<evidence type="ECO:0000256" key="2">
    <source>
        <dbReference type="ARBA" id="ARBA00023015"/>
    </source>
</evidence>
<evidence type="ECO:0000256" key="1">
    <source>
        <dbReference type="ARBA" id="ARBA00010641"/>
    </source>
</evidence>
<keyword evidence="4" id="KW-0238">DNA-binding</keyword>
<dbReference type="InterPro" id="IPR007627">
    <property type="entry name" value="RNA_pol_sigma70_r2"/>
</dbReference>
<dbReference type="GO" id="GO:0016987">
    <property type="term" value="F:sigma factor activity"/>
    <property type="evidence" value="ECO:0007669"/>
    <property type="project" value="UniProtKB-KW"/>
</dbReference>
<keyword evidence="2" id="KW-0805">Transcription regulation</keyword>
<dbReference type="Pfam" id="PF04542">
    <property type="entry name" value="Sigma70_r2"/>
    <property type="match status" value="1"/>
</dbReference>
<accession>A0A7J5AN43</accession>
<dbReference type="InterPro" id="IPR013324">
    <property type="entry name" value="RNA_pol_sigma_r3/r4-like"/>
</dbReference>
<dbReference type="NCBIfam" id="TIGR02937">
    <property type="entry name" value="sigma70-ECF"/>
    <property type="match status" value="1"/>
</dbReference>
<dbReference type="Proteomes" id="UP000467305">
    <property type="component" value="Unassembled WGS sequence"/>
</dbReference>
<evidence type="ECO:0000256" key="3">
    <source>
        <dbReference type="ARBA" id="ARBA00023082"/>
    </source>
</evidence>
<dbReference type="EMBL" id="WAAU01000013">
    <property type="protein sequence ID" value="KAB1158389.1"/>
    <property type="molecule type" value="Genomic_DNA"/>
</dbReference>
<keyword evidence="9" id="KW-1185">Reference proteome</keyword>
<dbReference type="GO" id="GO:0006352">
    <property type="term" value="P:DNA-templated transcription initiation"/>
    <property type="evidence" value="ECO:0007669"/>
    <property type="project" value="InterPro"/>
</dbReference>
<name>A0A7J5AN43_9FLAO</name>
<proteinExistence type="inferred from homology"/>
<dbReference type="SUPFAM" id="SSF88659">
    <property type="entry name" value="Sigma3 and sigma4 domains of RNA polymerase sigma factors"/>
    <property type="match status" value="1"/>
</dbReference>
<evidence type="ECO:0000259" key="6">
    <source>
        <dbReference type="Pfam" id="PF04542"/>
    </source>
</evidence>
<dbReference type="InterPro" id="IPR013249">
    <property type="entry name" value="RNA_pol_sigma70_r4_t2"/>
</dbReference>
<organism evidence="8 9">
    <name type="scientific">Tenacibaculum aiptasiae</name>
    <dbReference type="NCBI Taxonomy" id="426481"/>
    <lineage>
        <taxon>Bacteria</taxon>
        <taxon>Pseudomonadati</taxon>
        <taxon>Bacteroidota</taxon>
        <taxon>Flavobacteriia</taxon>
        <taxon>Flavobacteriales</taxon>
        <taxon>Flavobacteriaceae</taxon>
        <taxon>Tenacibaculum</taxon>
    </lineage>
</organism>
<dbReference type="Gene3D" id="1.10.10.10">
    <property type="entry name" value="Winged helix-like DNA-binding domain superfamily/Winged helix DNA-binding domain"/>
    <property type="match status" value="1"/>
</dbReference>
<evidence type="ECO:0000259" key="7">
    <source>
        <dbReference type="Pfam" id="PF08281"/>
    </source>
</evidence>
<dbReference type="Gene3D" id="1.10.1740.10">
    <property type="match status" value="1"/>
</dbReference>
<dbReference type="PANTHER" id="PTHR43133">
    <property type="entry name" value="RNA POLYMERASE ECF-TYPE SIGMA FACTO"/>
    <property type="match status" value="1"/>
</dbReference>
<dbReference type="GO" id="GO:0003677">
    <property type="term" value="F:DNA binding"/>
    <property type="evidence" value="ECO:0007669"/>
    <property type="project" value="UniProtKB-KW"/>
</dbReference>
<dbReference type="InterPro" id="IPR036388">
    <property type="entry name" value="WH-like_DNA-bd_sf"/>
</dbReference>
<protein>
    <submittedName>
        <fullName evidence="8">Sigma-70 family RNA polymerase sigma factor</fullName>
    </submittedName>
</protein>
<feature type="domain" description="RNA polymerase sigma factor 70 region 4 type 2" evidence="7">
    <location>
        <begin position="132"/>
        <end position="170"/>
    </location>
</feature>
<keyword evidence="5" id="KW-0804">Transcription</keyword>
<dbReference type="SUPFAM" id="SSF88946">
    <property type="entry name" value="Sigma2 domain of RNA polymerase sigma factors"/>
    <property type="match status" value="1"/>
</dbReference>
<dbReference type="AlphaFoldDB" id="A0A7J5AN43"/>
<reference evidence="8 9" key="1">
    <citation type="submission" date="2019-09" db="EMBL/GenBank/DDBJ databases">
        <authorList>
            <person name="Cao W.R."/>
        </authorList>
    </citation>
    <scope>NUCLEOTIDE SEQUENCE [LARGE SCALE GENOMIC DNA]</scope>
    <source>
        <strain evidence="9">a4</strain>
    </source>
</reference>
<dbReference type="PANTHER" id="PTHR43133:SF8">
    <property type="entry name" value="RNA POLYMERASE SIGMA FACTOR HI_1459-RELATED"/>
    <property type="match status" value="1"/>
</dbReference>
<evidence type="ECO:0000313" key="8">
    <source>
        <dbReference type="EMBL" id="KAB1158389.1"/>
    </source>
</evidence>
<keyword evidence="3" id="KW-0731">Sigma factor</keyword>
<comment type="caution">
    <text evidence="8">The sequence shown here is derived from an EMBL/GenBank/DDBJ whole genome shotgun (WGS) entry which is preliminary data.</text>
</comment>
<evidence type="ECO:0000256" key="5">
    <source>
        <dbReference type="ARBA" id="ARBA00023163"/>
    </source>
</evidence>
<comment type="similarity">
    <text evidence="1">Belongs to the sigma-70 factor family. ECF subfamily.</text>
</comment>
<dbReference type="OrthoDB" id="9790423at2"/>
<dbReference type="InterPro" id="IPR013325">
    <property type="entry name" value="RNA_pol_sigma_r2"/>
</dbReference>
<gene>
    <name evidence="8" type="ORF">F7018_09435</name>
</gene>
<evidence type="ECO:0000313" key="9">
    <source>
        <dbReference type="Proteomes" id="UP000467305"/>
    </source>
</evidence>
<feature type="domain" description="RNA polymerase sigma-70 region 2" evidence="6">
    <location>
        <begin position="27"/>
        <end position="96"/>
    </location>
</feature>